<evidence type="ECO:0000313" key="4">
    <source>
        <dbReference type="Proteomes" id="UP001595773"/>
    </source>
</evidence>
<reference evidence="4" key="1">
    <citation type="journal article" date="2019" name="Int. J. Syst. Evol. Microbiol.">
        <title>The Global Catalogue of Microorganisms (GCM) 10K type strain sequencing project: providing services to taxonomists for standard genome sequencing and annotation.</title>
        <authorList>
            <consortium name="The Broad Institute Genomics Platform"/>
            <consortium name="The Broad Institute Genome Sequencing Center for Infectious Disease"/>
            <person name="Wu L."/>
            <person name="Ma J."/>
        </authorList>
    </citation>
    <scope>NUCLEOTIDE SEQUENCE [LARGE SCALE GENOMIC DNA]</scope>
    <source>
        <strain evidence="4">CGMCC 1.10698</strain>
    </source>
</reference>
<evidence type="ECO:0000256" key="1">
    <source>
        <dbReference type="SAM" id="MobiDB-lite"/>
    </source>
</evidence>
<feature type="domain" description="DUF2264" evidence="2">
    <location>
        <begin position="19"/>
        <end position="364"/>
    </location>
</feature>
<accession>A0ABV8R3L7</accession>
<evidence type="ECO:0000313" key="3">
    <source>
        <dbReference type="EMBL" id="MFC4267027.1"/>
    </source>
</evidence>
<gene>
    <name evidence="3" type="ORF">ACFOW9_15565</name>
</gene>
<dbReference type="RefSeq" id="WP_230065761.1">
    <property type="nucleotide sequence ID" value="NZ_BAABLL010000010.1"/>
</dbReference>
<keyword evidence="4" id="KW-1185">Reference proteome</keyword>
<organism evidence="3 4">
    <name type="scientific">Arthrobacter cryoconiti</name>
    <dbReference type="NCBI Taxonomy" id="748907"/>
    <lineage>
        <taxon>Bacteria</taxon>
        <taxon>Bacillati</taxon>
        <taxon>Actinomycetota</taxon>
        <taxon>Actinomycetes</taxon>
        <taxon>Micrococcales</taxon>
        <taxon>Micrococcaceae</taxon>
        <taxon>Arthrobacter</taxon>
    </lineage>
</organism>
<dbReference type="PANTHER" id="PTHR35339">
    <property type="entry name" value="LINALOOL DEHYDRATASE_ISOMERASE DOMAIN-CONTAINING PROTEIN"/>
    <property type="match status" value="1"/>
</dbReference>
<dbReference type="InterPro" id="IPR016624">
    <property type="entry name" value="UCP014753"/>
</dbReference>
<feature type="region of interest" description="Disordered" evidence="1">
    <location>
        <begin position="437"/>
        <end position="459"/>
    </location>
</feature>
<dbReference type="Proteomes" id="UP001595773">
    <property type="component" value="Unassembled WGS sequence"/>
</dbReference>
<proteinExistence type="predicted"/>
<sequence>MNWRKVGTDPHISPFTGWTREHWEAAADEQIAAAWRYSSPGAAQVRFPSGHDQDSVELLEGFARTFLLAAFRLAGAAGNPERVPAGLAQWYARALDAGTAPESPERWPRLTDHGQATVEATGIALGLHLTRPWIWDEVPQSVRDNTAAWLSESAYSYGAENNHVLFAATIQAFLCSAGYPYDGAGIEAALARIEDWYVGDGWYSDGEGRRFDHYNAWTFHLYPFFILDMLGEPESTGRRQIYRDRLAQFVHGYSHLFGANGAPLIQGRSLIYRWGVTAPFWMALREGIAVISPGTSRRLASGTLKYFLTGGAAPDGVLTLGWHGVDSSILQSYNAPGSPQWAAKGFLGLLLPADHPAWADVEEALPVEQADFALPLKGPAWLAVGTRATGTVRVLNAGSDGHPQKDEPLYRRLAFSTATVPWLDAGCRDNDVYLTGHGSTSRHRGLRGGSVRPGGTSSTFSLDADGRDVSVQIACSVIEGIEVRAAKLTGVVGLTPAVSGYPRSAREALVGWSKMQGAEVSSVAGAIMSSLLLLDGSAEATARVVYGGATILGVHSAVPILEWGPVRANELRVLYLVGLDLSLADLEQFAARMQWEWTPDGVQLLIGEQHVVLPWQRKTPWQADAINQSVFRWEPPRY</sequence>
<evidence type="ECO:0000259" key="2">
    <source>
        <dbReference type="Pfam" id="PF10022"/>
    </source>
</evidence>
<dbReference type="PANTHER" id="PTHR35339:SF4">
    <property type="entry name" value="LINALOOL DEHYDRATASE_ISOMERASE DOMAIN-CONTAINING PROTEIN"/>
    <property type="match status" value="1"/>
</dbReference>
<dbReference type="Pfam" id="PF10022">
    <property type="entry name" value="DUF2264"/>
    <property type="match status" value="1"/>
</dbReference>
<dbReference type="InterPro" id="IPR049349">
    <property type="entry name" value="DUF2264_N"/>
</dbReference>
<dbReference type="EMBL" id="JBHSCQ010000022">
    <property type="protein sequence ID" value="MFC4267027.1"/>
    <property type="molecule type" value="Genomic_DNA"/>
</dbReference>
<protein>
    <submittedName>
        <fullName evidence="3">DUF2264 domain-containing protein</fullName>
    </submittedName>
</protein>
<comment type="caution">
    <text evidence="3">The sequence shown here is derived from an EMBL/GenBank/DDBJ whole genome shotgun (WGS) entry which is preliminary data.</text>
</comment>
<name>A0ABV8R3L7_9MICC</name>